<evidence type="ECO:0000313" key="3">
    <source>
        <dbReference type="Proteomes" id="UP000054075"/>
    </source>
</evidence>
<organism evidence="2 3">
    <name type="scientific">Rickettsiella grylli</name>
    <dbReference type="NCBI Taxonomy" id="59196"/>
    <lineage>
        <taxon>Bacteria</taxon>
        <taxon>Pseudomonadati</taxon>
        <taxon>Pseudomonadota</taxon>
        <taxon>Gammaproteobacteria</taxon>
        <taxon>Legionellales</taxon>
        <taxon>Coxiellaceae</taxon>
        <taxon>Rickettsiella</taxon>
    </lineage>
</organism>
<reference evidence="2" key="1">
    <citation type="submission" date="2006-04" db="EMBL/GenBank/DDBJ databases">
        <authorList>
            <person name="Seshadri R."/>
            <person name="Federici B.A."/>
        </authorList>
    </citation>
    <scope>NUCLEOTIDE SEQUENCE [LARGE SCALE GENOMIC DNA]</scope>
</reference>
<dbReference type="STRING" id="59196.RICGR_0336"/>
<dbReference type="InterPro" id="IPR001087">
    <property type="entry name" value="GDSL"/>
</dbReference>
<dbReference type="GO" id="GO:0006629">
    <property type="term" value="P:lipid metabolic process"/>
    <property type="evidence" value="ECO:0007669"/>
    <property type="project" value="InterPro"/>
</dbReference>
<dbReference type="RefSeq" id="WP_006035165.1">
    <property type="nucleotide sequence ID" value="NZ_AAQJ02000001.1"/>
</dbReference>
<dbReference type="SUPFAM" id="SSF52266">
    <property type="entry name" value="SGNH hydrolase"/>
    <property type="match status" value="2"/>
</dbReference>
<dbReference type="OrthoDB" id="5292073at2"/>
<dbReference type="EMBL" id="AAQJ02000001">
    <property type="protein sequence ID" value="EDP46180.1"/>
    <property type="molecule type" value="Genomic_DNA"/>
</dbReference>
<dbReference type="Gene3D" id="3.40.50.1110">
    <property type="entry name" value="SGNH hydrolase"/>
    <property type="match status" value="1"/>
</dbReference>
<accession>A8PL29</accession>
<name>A8PL29_9COXI</name>
<dbReference type="PANTHER" id="PTHR22835:SF659">
    <property type="entry name" value="GDSL LIPASE_ACYLHYDROLASE, PUTATIVE (AFU_ORTHOLOGUE AFUA_2G00510)-RELATED"/>
    <property type="match status" value="1"/>
</dbReference>
<proteinExistence type="inferred from homology"/>
<dbReference type="GO" id="GO:0016298">
    <property type="term" value="F:lipase activity"/>
    <property type="evidence" value="ECO:0007669"/>
    <property type="project" value="InterPro"/>
</dbReference>
<dbReference type="CDD" id="cd01846">
    <property type="entry name" value="fatty_acyltransferase_like"/>
    <property type="match status" value="1"/>
</dbReference>
<dbReference type="InterPro" id="IPR008265">
    <property type="entry name" value="Lipase_GDSL_AS"/>
</dbReference>
<reference evidence="2" key="2">
    <citation type="submission" date="2007-10" db="EMBL/GenBank/DDBJ databases">
        <authorList>
            <person name="Myers G.S."/>
        </authorList>
    </citation>
    <scope>NUCLEOTIDE SEQUENCE [LARGE SCALE GENOMIC DNA]</scope>
</reference>
<dbReference type="Pfam" id="PF00657">
    <property type="entry name" value="Lipase_GDSL"/>
    <property type="match status" value="1"/>
</dbReference>
<keyword evidence="3" id="KW-1185">Reference proteome</keyword>
<protein>
    <submittedName>
        <fullName evidence="2">Probable SPI2 translocated effector</fullName>
    </submittedName>
</protein>
<dbReference type="AlphaFoldDB" id="A8PL29"/>
<dbReference type="PANTHER" id="PTHR22835">
    <property type="entry name" value="ZINC FINGER FYVE DOMAIN CONTAINING PROTEIN"/>
    <property type="match status" value="1"/>
</dbReference>
<dbReference type="eggNOG" id="COG3240">
    <property type="taxonomic scope" value="Bacteria"/>
</dbReference>
<evidence type="ECO:0000313" key="2">
    <source>
        <dbReference type="EMBL" id="EDP46180.1"/>
    </source>
</evidence>
<dbReference type="InterPro" id="IPR036514">
    <property type="entry name" value="SGNH_hydro_sf"/>
</dbReference>
<dbReference type="Proteomes" id="UP000054075">
    <property type="component" value="Unassembled WGS sequence"/>
</dbReference>
<comment type="caution">
    <text evidence="2">The sequence shown here is derived from an EMBL/GenBank/DDBJ whole genome shotgun (WGS) entry which is preliminary data.</text>
</comment>
<gene>
    <name evidence="2" type="ORF">RICGR_0336</name>
</gene>
<sequence>MKKIMRIILFLVIFYVPYTLALEPIPPAQGLPSIHKLYVFGDSLSDTGNLEAATLSFLPNAQNYFMGRFSDGYLWIDDLAKQYHTTVQDKQFIENYAVGGATAFPYMDLVSIFHWGYYLVGSLGNQLYDFTKMHKRFRPDDLIIIWIGANDLLWAGDMYFCGKLTKACIEGHVQKANQNNIVQKAFNSVKAQVQKMEKRGAQHIILVGLPDFSEVPRYIFQQPAVAALKKADAHAYNEELKAFVRENQAAGHAILFYDLNRVLQKLINHPSEQAKYKITDTVHSCLYRHQEPKFSDWESIALNRYNPFAMVAIIPVFRDALPNPHDYRLQHFKEFVDKKCGAHYLFWDTLHPTKKGHFVIFQHFLAFIDKHFRITRPHKDNGFCYNLHVINKGWYLLNVSQKNSRCGSHNNYLLKNSEKLVSVAYDQPVKLNAVLGKSMIFSHLPRPVQGLGATIQCTGTTLIHFSCKEITE</sequence>
<comment type="similarity">
    <text evidence="1">Belongs to the 'GDSL' lipolytic enzyme family.</text>
</comment>
<evidence type="ECO:0000256" key="1">
    <source>
        <dbReference type="ARBA" id="ARBA00008668"/>
    </source>
</evidence>
<dbReference type="PROSITE" id="PS01098">
    <property type="entry name" value="LIPASE_GDSL_SER"/>
    <property type="match status" value="1"/>
</dbReference>